<dbReference type="RefSeq" id="XP_038286686.1">
    <property type="nucleotide sequence ID" value="XM_038430758.1"/>
</dbReference>
<feature type="region of interest" description="Disordered" evidence="2">
    <location>
        <begin position="674"/>
        <end position="697"/>
    </location>
</feature>
<keyword evidence="1" id="KW-0175">Coiled coil</keyword>
<dbReference type="AlphaFoldDB" id="A0A8C0QFN6"/>
<sequence>MESSSEVKRSAHVITIQPNDTILTAFPYGPQSSLLDFLKGEPKVLGALQILLASIIVGVGSIFAFNYINFSQRFPLVFLTGYPFWGALIVPEHQDPDVLKVQHQFLQEVSMPRILKYVITGYLTGINDKAKCMGQGVTAMNVISSLVAVAGIILTIISYRYQHKYCQTPSLEGICVIGRVLYNGILSVLLIISIAELSIAVTIVSFRSKCWTNSNEIVFFLPSDVTQDSSLSAPEENAAIQFEFHEQSSTNDSISNTQPVFIGGYTFFKLRISKNPLTFRYSRRRGSNTYYTSSESVLDEQRKSIPPLSQLYEEETKLKLFPPASKKKPTENILPTTQIKDEDLKSAITQLAKKQTQLQQSQALPSQVSPSYSVKKPQQLSPKDFPSQALPAQVLVSEAPKPHFMQPHGLTSEDMPYQDISSEDQQSLGIAHQNSPYQDISSQNIPYQSMLSPHLPPQDIPNQNLLSQIQTLPTQVMLFEAPTFHAAQSSNIQRLNQQSLELQQQNQQYMQAAYQDMQSEVKLLTQEWKSKEDFHSRKSSKWQSLDWQNENSQSLKSPNLEQQNKSLQSPKQKAPDQQIQGQQSLKRKSLDQHIKDWLSPKRHSIDKQIQVKQDRQQHLDQQAEVQVVQWEQLQRQGEDQQDGEKQSPMRQHKERQDKALQVYKGQAIKKQSKYQQTEDLQVQEEKSLKQPHQDGQLQIQEHQGWQFSGQQSQDWKAQGWRSKDWKVQEMQLEMPHSLKWESQIQQTQDLLEKESLKQKALHQDVQAVHAITRPQQLQSIPFQDSQYQDKHQQDLKYTDTQKEDMHTNTMQTDNKSEDMKSESQNLYNLQMEDKKPDCNCSSCQSSVQDTHFTSTSDINSEQDVQKNISICSTTYQEDITLTTTSCYPKDQQHSEDSD</sequence>
<organism evidence="4 5">
    <name type="scientific">Canis lupus familiaris</name>
    <name type="common">Dog</name>
    <name type="synonym">Canis familiaris</name>
    <dbReference type="NCBI Taxonomy" id="9615"/>
    <lineage>
        <taxon>Eukaryota</taxon>
        <taxon>Metazoa</taxon>
        <taxon>Chordata</taxon>
        <taxon>Craniata</taxon>
        <taxon>Vertebrata</taxon>
        <taxon>Euteleostomi</taxon>
        <taxon>Mammalia</taxon>
        <taxon>Eutheria</taxon>
        <taxon>Laurasiatheria</taxon>
        <taxon>Carnivora</taxon>
        <taxon>Caniformia</taxon>
        <taxon>Canidae</taxon>
        <taxon>Canis</taxon>
    </lineage>
</organism>
<feature type="region of interest" description="Disordered" evidence="2">
    <location>
        <begin position="358"/>
        <end position="385"/>
    </location>
</feature>
<keyword evidence="3" id="KW-0812">Transmembrane</keyword>
<feature type="transmembrane region" description="Helical" evidence="3">
    <location>
        <begin position="44"/>
        <end position="67"/>
    </location>
</feature>
<dbReference type="Ensembl" id="ENSCAFT00040013266.1">
    <property type="protein sequence ID" value="ENSCAFP00040011490.1"/>
    <property type="gene ID" value="ENSCAFG00040007159.1"/>
</dbReference>
<dbReference type="InterPro" id="IPR030417">
    <property type="entry name" value="MS4A"/>
</dbReference>
<feature type="compositionally biased region" description="Polar residues" evidence="2">
    <location>
        <begin position="541"/>
        <end position="584"/>
    </location>
</feature>
<gene>
    <name evidence="4" type="primary">MS4A14</name>
</gene>
<protein>
    <submittedName>
        <fullName evidence="4">Membrane spanning 4-domains A14</fullName>
    </submittedName>
</protein>
<feature type="transmembrane region" description="Helical" evidence="3">
    <location>
        <begin position="180"/>
        <end position="206"/>
    </location>
</feature>
<reference evidence="4" key="1">
    <citation type="submission" date="2018-10" db="EMBL/GenBank/DDBJ databases">
        <title>De novo assembly of a Great Dane genome.</title>
        <authorList>
            <person name="Kidd J.M."/>
            <person name="Pendleton A.L."/>
            <person name="Shen F."/>
            <person name="Emery S."/>
        </authorList>
    </citation>
    <scope>NUCLEOTIDE SEQUENCE [LARGE SCALE GENOMIC DNA]</scope>
    <source>
        <strain evidence="4">Great Dane</strain>
    </source>
</reference>
<dbReference type="CTD" id="84689"/>
<feature type="region of interest" description="Disordered" evidence="2">
    <location>
        <begin position="598"/>
        <end position="617"/>
    </location>
</feature>
<evidence type="ECO:0000313" key="4">
    <source>
        <dbReference type="Ensembl" id="ENSCAFP00040011490.1"/>
    </source>
</evidence>
<feature type="transmembrane region" description="Helical" evidence="3">
    <location>
        <begin position="139"/>
        <end position="159"/>
    </location>
</feature>
<feature type="compositionally biased region" description="Basic and acidic residues" evidence="2">
    <location>
        <begin position="683"/>
        <end position="692"/>
    </location>
</feature>
<evidence type="ECO:0000256" key="2">
    <source>
        <dbReference type="SAM" id="MobiDB-lite"/>
    </source>
</evidence>
<feature type="transmembrane region" description="Helical" evidence="3">
    <location>
        <begin position="74"/>
        <end position="91"/>
    </location>
</feature>
<feature type="compositionally biased region" description="Basic and acidic residues" evidence="2">
    <location>
        <begin position="636"/>
        <end position="647"/>
    </location>
</feature>
<evidence type="ECO:0000313" key="5">
    <source>
        <dbReference type="Proteomes" id="UP000694542"/>
    </source>
</evidence>
<name>A0A8C0QFN6_CANLF</name>
<dbReference type="GeneID" id="476901"/>
<feature type="compositionally biased region" description="Low complexity" evidence="2">
    <location>
        <begin position="358"/>
        <end position="371"/>
    </location>
</feature>
<reference evidence="4" key="2">
    <citation type="submission" date="2025-08" db="UniProtKB">
        <authorList>
            <consortium name="Ensembl"/>
        </authorList>
    </citation>
    <scope>IDENTIFICATION</scope>
</reference>
<dbReference type="PANTHER" id="PTHR23320:SF173">
    <property type="entry name" value="MARVEL DOMAIN-CONTAINING PROTEIN-RELATED"/>
    <property type="match status" value="1"/>
</dbReference>
<accession>A0A8C0QFN6</accession>
<feature type="coiled-coil region" evidence="1">
    <location>
        <begin position="485"/>
        <end position="512"/>
    </location>
</feature>
<proteinExistence type="predicted"/>
<feature type="region of interest" description="Disordered" evidence="2">
    <location>
        <begin position="798"/>
        <end position="819"/>
    </location>
</feature>
<evidence type="ECO:0000256" key="3">
    <source>
        <dbReference type="SAM" id="Phobius"/>
    </source>
</evidence>
<evidence type="ECO:0000256" key="1">
    <source>
        <dbReference type="SAM" id="Coils"/>
    </source>
</evidence>
<keyword evidence="3" id="KW-0472">Membrane</keyword>
<dbReference type="PANTHER" id="PTHR23320">
    <property type="entry name" value="MEMBRANE-SPANNING 4-DOMAINS SUBFAMILY A MS4A -RELATED"/>
    <property type="match status" value="1"/>
</dbReference>
<dbReference type="RefSeq" id="XP_038425251.1">
    <property type="nucleotide sequence ID" value="XM_038569323.1"/>
</dbReference>
<dbReference type="Proteomes" id="UP000694542">
    <property type="component" value="Chromosome 21"/>
</dbReference>
<feature type="region of interest" description="Disordered" evidence="2">
    <location>
        <begin position="539"/>
        <end position="590"/>
    </location>
</feature>
<feature type="region of interest" description="Disordered" evidence="2">
    <location>
        <begin position="634"/>
        <end position="658"/>
    </location>
</feature>
<keyword evidence="3" id="KW-1133">Transmembrane helix</keyword>